<protein>
    <recommendedName>
        <fullName evidence="6">FAD-dependent oxidoreductase 2 FAD-binding domain-containing protein</fullName>
    </recommendedName>
</protein>
<dbReference type="InterPro" id="IPR003953">
    <property type="entry name" value="FAD-dep_OxRdtase_2_FAD-bd"/>
</dbReference>
<dbReference type="Gene3D" id="3.50.50.60">
    <property type="entry name" value="FAD/NAD(P)-binding domain"/>
    <property type="match status" value="1"/>
</dbReference>
<evidence type="ECO:0000256" key="2">
    <source>
        <dbReference type="ARBA" id="ARBA00022630"/>
    </source>
</evidence>
<evidence type="ECO:0000256" key="1">
    <source>
        <dbReference type="ARBA" id="ARBA00001974"/>
    </source>
</evidence>
<evidence type="ECO:0000256" key="5">
    <source>
        <dbReference type="SAM" id="MobiDB-lite"/>
    </source>
</evidence>
<accession>A0A369LAG4</accession>
<feature type="region of interest" description="Disordered" evidence="5">
    <location>
        <begin position="1"/>
        <end position="33"/>
    </location>
</feature>
<proteinExistence type="predicted"/>
<keyword evidence="4" id="KW-0560">Oxidoreductase</keyword>
<feature type="domain" description="FAD-dependent oxidoreductase 2 FAD-binding" evidence="6">
    <location>
        <begin position="28"/>
        <end position="107"/>
    </location>
</feature>
<organism evidence="7 8">
    <name type="scientific">Slackia isoflavoniconvertens</name>
    <dbReference type="NCBI Taxonomy" id="572010"/>
    <lineage>
        <taxon>Bacteria</taxon>
        <taxon>Bacillati</taxon>
        <taxon>Actinomycetota</taxon>
        <taxon>Coriobacteriia</taxon>
        <taxon>Eggerthellales</taxon>
        <taxon>Eggerthellaceae</taxon>
        <taxon>Slackia</taxon>
    </lineage>
</organism>
<sequence>MQGGFRRGAGGHDRHRRRRSESDRRRLQQRCRDGVRRGIRQSPEFLQKLGSAPFYAIEMHNATFGTCGGLDVDASMRVLKDDHTTPIDGLYAIGNDSLGVIHNPNRHYCGFGGVAQGWLWTGGRIAGEHAANYVADTFGCAEVSVALSELPATF</sequence>
<dbReference type="PANTHER" id="PTHR43400">
    <property type="entry name" value="FUMARATE REDUCTASE"/>
    <property type="match status" value="1"/>
</dbReference>
<evidence type="ECO:0000313" key="8">
    <source>
        <dbReference type="Proteomes" id="UP000253975"/>
    </source>
</evidence>
<evidence type="ECO:0000259" key="6">
    <source>
        <dbReference type="Pfam" id="PF00890"/>
    </source>
</evidence>
<gene>
    <name evidence="7" type="ORF">C1881_09910</name>
</gene>
<dbReference type="InterPro" id="IPR027477">
    <property type="entry name" value="Succ_DH/fumarate_Rdtase_cat_sf"/>
</dbReference>
<dbReference type="GO" id="GO:0008202">
    <property type="term" value="P:steroid metabolic process"/>
    <property type="evidence" value="ECO:0007669"/>
    <property type="project" value="UniProtKB-ARBA"/>
</dbReference>
<comment type="cofactor">
    <cofactor evidence="1">
        <name>FAD</name>
        <dbReference type="ChEBI" id="CHEBI:57692"/>
    </cofactor>
</comment>
<evidence type="ECO:0000256" key="3">
    <source>
        <dbReference type="ARBA" id="ARBA00022827"/>
    </source>
</evidence>
<dbReference type="PANTHER" id="PTHR43400:SF10">
    <property type="entry name" value="3-OXOSTEROID 1-DEHYDROGENASE"/>
    <property type="match status" value="1"/>
</dbReference>
<evidence type="ECO:0000256" key="4">
    <source>
        <dbReference type="ARBA" id="ARBA00023002"/>
    </source>
</evidence>
<feature type="compositionally biased region" description="Basic and acidic residues" evidence="5">
    <location>
        <begin position="20"/>
        <end position="33"/>
    </location>
</feature>
<dbReference type="Gene3D" id="3.90.700.10">
    <property type="entry name" value="Succinate dehydrogenase/fumarate reductase flavoprotein, catalytic domain"/>
    <property type="match status" value="1"/>
</dbReference>
<comment type="caution">
    <text evidence="7">The sequence shown here is derived from an EMBL/GenBank/DDBJ whole genome shotgun (WGS) entry which is preliminary data.</text>
</comment>
<reference evidence="7 8" key="1">
    <citation type="journal article" date="2018" name="Elife">
        <title>Discovery and characterization of a prevalent human gut bacterial enzyme sufficient for the inactivation of a family of plant toxins.</title>
        <authorList>
            <person name="Koppel N."/>
            <person name="Bisanz J.E."/>
            <person name="Pandelia M.E."/>
            <person name="Turnbaugh P.J."/>
            <person name="Balskus E.P."/>
        </authorList>
    </citation>
    <scope>NUCLEOTIDE SEQUENCE [LARGE SCALE GENOMIC DNA]</scope>
    <source>
        <strain evidence="7 8">OB21 GAM31</strain>
    </source>
</reference>
<dbReference type="EMBL" id="PPTO01000023">
    <property type="protein sequence ID" value="RDB54978.1"/>
    <property type="molecule type" value="Genomic_DNA"/>
</dbReference>
<dbReference type="SUPFAM" id="SSF51905">
    <property type="entry name" value="FAD/NAD(P)-binding domain"/>
    <property type="match status" value="1"/>
</dbReference>
<evidence type="ECO:0000313" key="7">
    <source>
        <dbReference type="EMBL" id="RDB54978.1"/>
    </source>
</evidence>
<dbReference type="AlphaFoldDB" id="A0A369LAG4"/>
<keyword evidence="2" id="KW-0285">Flavoprotein</keyword>
<keyword evidence="3" id="KW-0274">FAD</keyword>
<name>A0A369LAG4_9ACTN</name>
<dbReference type="InterPro" id="IPR036188">
    <property type="entry name" value="FAD/NAD-bd_sf"/>
</dbReference>
<dbReference type="Proteomes" id="UP000253975">
    <property type="component" value="Unassembled WGS sequence"/>
</dbReference>
<dbReference type="Pfam" id="PF00890">
    <property type="entry name" value="FAD_binding_2"/>
    <property type="match status" value="1"/>
</dbReference>
<dbReference type="GO" id="GO:0033765">
    <property type="term" value="F:steroid dehydrogenase activity, acting on the CH-CH group of donors"/>
    <property type="evidence" value="ECO:0007669"/>
    <property type="project" value="UniProtKB-ARBA"/>
</dbReference>
<dbReference type="InterPro" id="IPR050315">
    <property type="entry name" value="FAD-oxidoreductase_2"/>
</dbReference>